<dbReference type="InterPro" id="IPR029058">
    <property type="entry name" value="AB_hydrolase_fold"/>
</dbReference>
<dbReference type="GO" id="GO:0005811">
    <property type="term" value="C:lipid droplet"/>
    <property type="evidence" value="ECO:0007669"/>
    <property type="project" value="UniProtKB-SubCell"/>
</dbReference>
<comment type="catalytic activity">
    <reaction evidence="8">
        <text>a cholesterol ester + H2O = cholesterol + a fatty acid + H(+)</text>
        <dbReference type="Rhea" id="RHEA:36403"/>
        <dbReference type="ChEBI" id="CHEBI:15377"/>
        <dbReference type="ChEBI" id="CHEBI:15378"/>
        <dbReference type="ChEBI" id="CHEBI:16113"/>
        <dbReference type="ChEBI" id="CHEBI:17002"/>
        <dbReference type="ChEBI" id="CHEBI:28868"/>
        <dbReference type="EC" id="3.1.1.13"/>
    </reaction>
    <physiologicalReaction direction="left-to-right" evidence="8">
        <dbReference type="Rhea" id="RHEA:36404"/>
    </physiologicalReaction>
</comment>
<proteinExistence type="inferred from homology"/>
<evidence type="ECO:0000256" key="4">
    <source>
        <dbReference type="ARBA" id="ARBA00022677"/>
    </source>
</evidence>
<dbReference type="PANTHER" id="PTHR13390">
    <property type="entry name" value="LIPASE"/>
    <property type="match status" value="1"/>
</dbReference>
<gene>
    <name evidence="10" type="ORF">B5V51_14869</name>
</gene>
<keyword evidence="9" id="KW-0812">Transmembrane</keyword>
<evidence type="ECO:0000256" key="2">
    <source>
        <dbReference type="ARBA" id="ARBA00008300"/>
    </source>
</evidence>
<evidence type="ECO:0000256" key="6">
    <source>
        <dbReference type="ARBA" id="ARBA00031924"/>
    </source>
</evidence>
<evidence type="ECO:0000313" key="10">
    <source>
        <dbReference type="EMBL" id="PCG73381.1"/>
    </source>
</evidence>
<comment type="similarity">
    <text evidence="2">Belongs to the AB hydrolase superfamily. LDAH family.</text>
</comment>
<keyword evidence="9" id="KW-1133">Transmembrane helix</keyword>
<organism evidence="10">
    <name type="scientific">Heliothis virescens</name>
    <name type="common">Tobacco budworm moth</name>
    <dbReference type="NCBI Taxonomy" id="7102"/>
    <lineage>
        <taxon>Eukaryota</taxon>
        <taxon>Metazoa</taxon>
        <taxon>Ecdysozoa</taxon>
        <taxon>Arthropoda</taxon>
        <taxon>Hexapoda</taxon>
        <taxon>Insecta</taxon>
        <taxon>Pterygota</taxon>
        <taxon>Neoptera</taxon>
        <taxon>Endopterygota</taxon>
        <taxon>Lepidoptera</taxon>
        <taxon>Glossata</taxon>
        <taxon>Ditrysia</taxon>
        <taxon>Noctuoidea</taxon>
        <taxon>Noctuidae</taxon>
        <taxon>Heliothinae</taxon>
        <taxon>Heliothis</taxon>
    </lineage>
</organism>
<evidence type="ECO:0000256" key="8">
    <source>
        <dbReference type="ARBA" id="ARBA00049527"/>
    </source>
</evidence>
<sequence>MYTTKRLNNVETRLITFGDPFRCTSEVIVVITGCPGIPEFYREFADQLHRCTELPVCVVGHAGHDDLRYASAADTNKSLYDIKGQIEHKLDLINNHFDKKKKLHLIGHSIGAWLLMELLHKNDNLTKRISSVNLLFPTLQNFSETKNGKLVNNLIRYLHRIILLFLFIIQLLPSIRLLGIKVYLYLNSLPSYYVERITIYLNPLLQEKSMLLAYESMGRIRQLNIAAIKKVKHMTNVVYSPQDEWVPMHHIQDLKKLGPHFTLKQVNVDHAFVLKSSVLVGKVVSNLILNNGNRSIHN</sequence>
<accession>A0A2A4JN28</accession>
<dbReference type="EMBL" id="NWSH01000959">
    <property type="protein sequence ID" value="PCG73381.1"/>
    <property type="molecule type" value="Genomic_DNA"/>
</dbReference>
<evidence type="ECO:0000256" key="3">
    <source>
        <dbReference type="ARBA" id="ARBA00019242"/>
    </source>
</evidence>
<reference evidence="10" key="1">
    <citation type="submission" date="2017-09" db="EMBL/GenBank/DDBJ databases">
        <title>Contemporary evolution of a Lepidopteran species, Heliothis virescens, in response to modern agricultural practices.</title>
        <authorList>
            <person name="Fritz M.L."/>
            <person name="Deyonke A.M."/>
            <person name="Papanicolaou A."/>
            <person name="Micinski S."/>
            <person name="Westbrook J."/>
            <person name="Gould F."/>
        </authorList>
    </citation>
    <scope>NUCLEOTIDE SEQUENCE [LARGE SCALE GENOMIC DNA]</scope>
    <source>
        <strain evidence="10">HvINT-</strain>
        <tissue evidence="10">Whole body</tissue>
    </source>
</reference>
<name>A0A2A4JN28_HELVI</name>
<dbReference type="SUPFAM" id="SSF53474">
    <property type="entry name" value="alpha/beta-Hydrolases"/>
    <property type="match status" value="1"/>
</dbReference>
<evidence type="ECO:0000256" key="1">
    <source>
        <dbReference type="ARBA" id="ARBA00004502"/>
    </source>
</evidence>
<dbReference type="EC" id="3.1.1.13" evidence="7"/>
<dbReference type="InterPro" id="IPR019363">
    <property type="entry name" value="LDAH"/>
</dbReference>
<dbReference type="STRING" id="7102.A0A2A4JN28"/>
<keyword evidence="9" id="KW-0472">Membrane</keyword>
<comment type="caution">
    <text evidence="10">The sequence shown here is derived from an EMBL/GenBank/DDBJ whole genome shotgun (WGS) entry which is preliminary data.</text>
</comment>
<comment type="subcellular location">
    <subcellularLocation>
        <location evidence="1">Lipid droplet</location>
    </subcellularLocation>
</comment>
<dbReference type="AlphaFoldDB" id="A0A2A4JN28"/>
<dbReference type="Gene3D" id="3.40.50.1820">
    <property type="entry name" value="alpha/beta hydrolase"/>
    <property type="match status" value="1"/>
</dbReference>
<dbReference type="Pfam" id="PF10230">
    <property type="entry name" value="LIDHydrolase"/>
    <property type="match status" value="1"/>
</dbReference>
<evidence type="ECO:0000256" key="5">
    <source>
        <dbReference type="ARBA" id="ARBA00022801"/>
    </source>
</evidence>
<feature type="transmembrane region" description="Helical" evidence="9">
    <location>
        <begin position="161"/>
        <end position="186"/>
    </location>
</feature>
<keyword evidence="5" id="KW-0378">Hydrolase</keyword>
<dbReference type="PANTHER" id="PTHR13390:SF0">
    <property type="entry name" value="LIPID DROPLET-ASSOCIATED HYDROLASE"/>
    <property type="match status" value="1"/>
</dbReference>
<dbReference type="GO" id="GO:0019915">
    <property type="term" value="P:lipid storage"/>
    <property type="evidence" value="ECO:0007669"/>
    <property type="project" value="InterPro"/>
</dbReference>
<protein>
    <recommendedName>
        <fullName evidence="3">Lipid droplet-associated hydrolase</fullName>
        <ecNumber evidence="7">3.1.1.13</ecNumber>
    </recommendedName>
    <alternativeName>
        <fullName evidence="6">Lipid droplet-associated serine hydrolase</fullName>
    </alternativeName>
</protein>
<evidence type="ECO:0000256" key="9">
    <source>
        <dbReference type="SAM" id="Phobius"/>
    </source>
</evidence>
<keyword evidence="4" id="KW-0551">Lipid droplet</keyword>
<dbReference type="GO" id="GO:0004771">
    <property type="term" value="F:sterol ester esterase activity"/>
    <property type="evidence" value="ECO:0007669"/>
    <property type="project" value="UniProtKB-EC"/>
</dbReference>
<evidence type="ECO:0000256" key="7">
    <source>
        <dbReference type="ARBA" id="ARBA00039150"/>
    </source>
</evidence>